<evidence type="ECO:0000313" key="1">
    <source>
        <dbReference type="EMBL" id="GKV50635.1"/>
    </source>
</evidence>
<sequence>MNVSWCLMRKYVCSGCSNMPSWSVVFGQKINHDDEGFSGCPQTANNGAMMHIGKSGTRAGISLVAFQS</sequence>
<accession>A0AAV5ML51</accession>
<dbReference type="AlphaFoldDB" id="A0AAV5ML51"/>
<name>A0AAV5ML51_9ROSI</name>
<organism evidence="1 2">
    <name type="scientific">Rubroshorea leprosula</name>
    <dbReference type="NCBI Taxonomy" id="152421"/>
    <lineage>
        <taxon>Eukaryota</taxon>
        <taxon>Viridiplantae</taxon>
        <taxon>Streptophyta</taxon>
        <taxon>Embryophyta</taxon>
        <taxon>Tracheophyta</taxon>
        <taxon>Spermatophyta</taxon>
        <taxon>Magnoliopsida</taxon>
        <taxon>eudicotyledons</taxon>
        <taxon>Gunneridae</taxon>
        <taxon>Pentapetalae</taxon>
        <taxon>rosids</taxon>
        <taxon>malvids</taxon>
        <taxon>Malvales</taxon>
        <taxon>Dipterocarpaceae</taxon>
        <taxon>Rubroshorea</taxon>
    </lineage>
</organism>
<dbReference type="EMBL" id="BPVZ01000383">
    <property type="protein sequence ID" value="GKV50635.1"/>
    <property type="molecule type" value="Genomic_DNA"/>
</dbReference>
<reference evidence="1 2" key="1">
    <citation type="journal article" date="2021" name="Commun. Biol.">
        <title>The genome of Shorea leprosula (Dipterocarpaceae) highlights the ecological relevance of drought in aseasonal tropical rainforests.</title>
        <authorList>
            <person name="Ng K.K.S."/>
            <person name="Kobayashi M.J."/>
            <person name="Fawcett J.A."/>
            <person name="Hatakeyama M."/>
            <person name="Paape T."/>
            <person name="Ng C.H."/>
            <person name="Ang C.C."/>
            <person name="Tnah L.H."/>
            <person name="Lee C.T."/>
            <person name="Nishiyama T."/>
            <person name="Sese J."/>
            <person name="O'Brien M.J."/>
            <person name="Copetti D."/>
            <person name="Mohd Noor M.I."/>
            <person name="Ong R.C."/>
            <person name="Putra M."/>
            <person name="Sireger I.Z."/>
            <person name="Indrioko S."/>
            <person name="Kosugi Y."/>
            <person name="Izuno A."/>
            <person name="Isagi Y."/>
            <person name="Lee S.L."/>
            <person name="Shimizu K.K."/>
        </authorList>
    </citation>
    <scope>NUCLEOTIDE SEQUENCE [LARGE SCALE GENOMIC DNA]</scope>
    <source>
        <strain evidence="1">214</strain>
    </source>
</reference>
<gene>
    <name evidence="1" type="ORF">SLEP1_g57336</name>
</gene>
<evidence type="ECO:0000313" key="2">
    <source>
        <dbReference type="Proteomes" id="UP001054252"/>
    </source>
</evidence>
<comment type="caution">
    <text evidence="1">The sequence shown here is derived from an EMBL/GenBank/DDBJ whole genome shotgun (WGS) entry which is preliminary data.</text>
</comment>
<keyword evidence="2" id="KW-1185">Reference proteome</keyword>
<dbReference type="Proteomes" id="UP001054252">
    <property type="component" value="Unassembled WGS sequence"/>
</dbReference>
<protein>
    <submittedName>
        <fullName evidence="1">Uncharacterized protein</fullName>
    </submittedName>
</protein>
<proteinExistence type="predicted"/>